<sequence>MSLKLLIDTLLPEEIPLFKSYLRKRNKRSSTKNIALLDAVVNGIEIKNIDTHLYGKSSRNAYHALSKRLHDNLIDFIASRSFETEASEEMEIFKLLLAARIFYEKQHHAPARKTLLKAKAKAQKIDLYSALNEIYHTQIQYAHLHKTEDLEILIADFEENQNLLLQQEKLNIAYATLKVKLKAPQADMQKTLLSTFGQYGITINNTLTFKSLYQLLEIITSAAHLISDFAGALPFITNIEQAIIPKIQDGKHLYYRIHYFYLMTNSYFRNRDFGKAQNYLSQMKTAMKEERGRYVDRFCENALLLKTLLDNYTGNSSKATATLQSHFEKTSKKNAPNPDLVLALTVFYVQQAEHKAALSTLNRLKHTDSWYLEKAGEDWLIKRDLVELIVHIELENIDLVESLLKRFRRKYKSQIKNDQRLEQFLKFATTMYRGDMDTVAARFRESVKSQLKTSSILKEDIFMLSFYAWVKSKMTGQPLYKTTLALL</sequence>
<organism evidence="1 2">
    <name type="scientific">Dokdonia sinensis</name>
    <dbReference type="NCBI Taxonomy" id="2479847"/>
    <lineage>
        <taxon>Bacteria</taxon>
        <taxon>Pseudomonadati</taxon>
        <taxon>Bacteroidota</taxon>
        <taxon>Flavobacteriia</taxon>
        <taxon>Flavobacteriales</taxon>
        <taxon>Flavobacteriaceae</taxon>
        <taxon>Dokdonia</taxon>
    </lineage>
</organism>
<dbReference type="Proteomes" id="UP000281985">
    <property type="component" value="Unassembled WGS sequence"/>
</dbReference>
<name>A0A3M0GMR5_9FLAO</name>
<comment type="caution">
    <text evidence="1">The sequence shown here is derived from an EMBL/GenBank/DDBJ whole genome shotgun (WGS) entry which is preliminary data.</text>
</comment>
<keyword evidence="2" id="KW-1185">Reference proteome</keyword>
<evidence type="ECO:0000313" key="1">
    <source>
        <dbReference type="EMBL" id="RMB62923.1"/>
    </source>
</evidence>
<dbReference type="RefSeq" id="WP_121916557.1">
    <property type="nucleotide sequence ID" value="NZ_REFV01000003.1"/>
</dbReference>
<protein>
    <submittedName>
        <fullName evidence="1">Uncharacterized protein</fullName>
    </submittedName>
</protein>
<dbReference type="OrthoDB" id="732094at2"/>
<reference evidence="1 2" key="1">
    <citation type="submission" date="2018-10" db="EMBL/GenBank/DDBJ databases">
        <title>Dokdonia luteus sp. nov., isolated from sea water.</title>
        <authorList>
            <person name="Zhou L.Y."/>
            <person name="Du Z.J."/>
        </authorList>
    </citation>
    <scope>NUCLEOTIDE SEQUENCE [LARGE SCALE GENOMIC DNA]</scope>
    <source>
        <strain evidence="1 2">SH27</strain>
    </source>
</reference>
<proteinExistence type="predicted"/>
<dbReference type="EMBL" id="REFV01000003">
    <property type="protein sequence ID" value="RMB62923.1"/>
    <property type="molecule type" value="Genomic_DNA"/>
</dbReference>
<evidence type="ECO:0000313" key="2">
    <source>
        <dbReference type="Proteomes" id="UP000281985"/>
    </source>
</evidence>
<accession>A0A3M0GMR5</accession>
<dbReference type="AlphaFoldDB" id="A0A3M0GMR5"/>
<gene>
    <name evidence="1" type="ORF">EAX61_04945</name>
</gene>